<comment type="subcellular location">
    <subcellularLocation>
        <location evidence="1">Cytoplasm</location>
        <location evidence="1">Cytoskeleton</location>
    </subcellularLocation>
</comment>
<evidence type="ECO:0000256" key="9">
    <source>
        <dbReference type="SAM" id="MobiDB-lite"/>
    </source>
</evidence>
<dbReference type="GO" id="GO:0000278">
    <property type="term" value="P:mitotic cell cycle"/>
    <property type="evidence" value="ECO:0007669"/>
    <property type="project" value="TreeGrafter"/>
</dbReference>
<dbReference type="SUPFAM" id="SSF52540">
    <property type="entry name" value="P-loop containing nucleoside triphosphate hydrolases"/>
    <property type="match status" value="1"/>
</dbReference>
<dbReference type="PROSITE" id="PS50067">
    <property type="entry name" value="KINESIN_MOTOR_2"/>
    <property type="match status" value="1"/>
</dbReference>
<evidence type="ECO:0000256" key="5">
    <source>
        <dbReference type="ARBA" id="ARBA00023175"/>
    </source>
</evidence>
<feature type="region of interest" description="Disordered" evidence="9">
    <location>
        <begin position="2082"/>
        <end position="2150"/>
    </location>
</feature>
<evidence type="ECO:0000256" key="7">
    <source>
        <dbReference type="PROSITE-ProRule" id="PRU00283"/>
    </source>
</evidence>
<keyword evidence="5 7" id="KW-0505">Motor protein</keyword>
<keyword evidence="4 8" id="KW-0175">Coiled coil</keyword>
<keyword evidence="6" id="KW-0963">Cytoplasm</keyword>
<feature type="binding site" evidence="7">
    <location>
        <begin position="79"/>
        <end position="86"/>
    </location>
    <ligand>
        <name>ATP</name>
        <dbReference type="ChEBI" id="CHEBI:30616"/>
    </ligand>
</feature>
<feature type="compositionally biased region" description="Low complexity" evidence="9">
    <location>
        <begin position="2087"/>
        <end position="2099"/>
    </location>
</feature>
<feature type="coiled-coil region" evidence="8">
    <location>
        <begin position="1495"/>
        <end position="1536"/>
    </location>
</feature>
<reference evidence="12" key="1">
    <citation type="submission" date="2025-08" db="UniProtKB">
        <authorList>
            <consortium name="RefSeq"/>
        </authorList>
    </citation>
    <scope>IDENTIFICATION</scope>
    <source>
        <tissue evidence="12">Whole body pupa</tissue>
    </source>
</reference>
<evidence type="ECO:0000259" key="10">
    <source>
        <dbReference type="PROSITE" id="PS50067"/>
    </source>
</evidence>
<evidence type="ECO:0000256" key="8">
    <source>
        <dbReference type="SAM" id="Coils"/>
    </source>
</evidence>
<name>A0A8U0W9B6_9MUSC</name>
<dbReference type="InterPro" id="IPR027417">
    <property type="entry name" value="P-loop_NTPase"/>
</dbReference>
<dbReference type="GeneID" id="119632782"/>
<keyword evidence="11" id="KW-1185">Reference proteome</keyword>
<evidence type="ECO:0000256" key="2">
    <source>
        <dbReference type="ARBA" id="ARBA00022741"/>
    </source>
</evidence>
<dbReference type="SMART" id="SM00129">
    <property type="entry name" value="KISc"/>
    <property type="match status" value="1"/>
</dbReference>
<protein>
    <submittedName>
        <fullName evidence="12">Centromere-associated protein E isoform X1</fullName>
    </submittedName>
</protein>
<dbReference type="Pfam" id="PF00225">
    <property type="entry name" value="Kinesin"/>
    <property type="match status" value="1"/>
</dbReference>
<feature type="coiled-coil region" evidence="8">
    <location>
        <begin position="1213"/>
        <end position="1251"/>
    </location>
</feature>
<feature type="coiled-coil region" evidence="8">
    <location>
        <begin position="693"/>
        <end position="969"/>
    </location>
</feature>
<keyword evidence="6" id="KW-0206">Cytoskeleton</keyword>
<evidence type="ECO:0000256" key="1">
    <source>
        <dbReference type="ARBA" id="ARBA00004245"/>
    </source>
</evidence>
<dbReference type="Proteomes" id="UP000092443">
    <property type="component" value="Unplaced"/>
</dbReference>
<evidence type="ECO:0000313" key="12">
    <source>
        <dbReference type="RefSeq" id="XP_037881788.1"/>
    </source>
</evidence>
<dbReference type="Gene3D" id="3.40.850.10">
    <property type="entry name" value="Kinesin motor domain"/>
    <property type="match status" value="1"/>
</dbReference>
<dbReference type="PANTHER" id="PTHR47968:SF75">
    <property type="entry name" value="CENTROMERE-ASSOCIATED PROTEIN E"/>
    <property type="match status" value="1"/>
</dbReference>
<feature type="domain" description="Kinesin motor" evidence="10">
    <location>
        <begin position="6"/>
        <end position="318"/>
    </location>
</feature>
<feature type="compositionally biased region" description="Polar residues" evidence="9">
    <location>
        <begin position="2112"/>
        <end position="2126"/>
    </location>
</feature>
<proteinExistence type="inferred from homology"/>
<evidence type="ECO:0000256" key="3">
    <source>
        <dbReference type="ARBA" id="ARBA00022840"/>
    </source>
</evidence>
<dbReference type="GO" id="GO:0003777">
    <property type="term" value="F:microtubule motor activity"/>
    <property type="evidence" value="ECO:0007669"/>
    <property type="project" value="InterPro"/>
</dbReference>
<keyword evidence="3 7" id="KW-0067">ATP-binding</keyword>
<organism evidence="11 12">
    <name type="scientific">Glossina fuscipes</name>
    <dbReference type="NCBI Taxonomy" id="7396"/>
    <lineage>
        <taxon>Eukaryota</taxon>
        <taxon>Metazoa</taxon>
        <taxon>Ecdysozoa</taxon>
        <taxon>Arthropoda</taxon>
        <taxon>Hexapoda</taxon>
        <taxon>Insecta</taxon>
        <taxon>Pterygota</taxon>
        <taxon>Neoptera</taxon>
        <taxon>Endopterygota</taxon>
        <taxon>Diptera</taxon>
        <taxon>Brachycera</taxon>
        <taxon>Muscomorpha</taxon>
        <taxon>Hippoboscoidea</taxon>
        <taxon>Glossinidae</taxon>
        <taxon>Glossina</taxon>
    </lineage>
</organism>
<feature type="coiled-coil region" evidence="8">
    <location>
        <begin position="2353"/>
        <end position="2394"/>
    </location>
</feature>
<dbReference type="InterPro" id="IPR001752">
    <property type="entry name" value="Kinesin_motor_dom"/>
</dbReference>
<feature type="compositionally biased region" description="Basic and acidic residues" evidence="9">
    <location>
        <begin position="1306"/>
        <end position="1322"/>
    </location>
</feature>
<gene>
    <name evidence="12" type="primary">LOC119632782</name>
</gene>
<feature type="compositionally biased region" description="Polar residues" evidence="9">
    <location>
        <begin position="397"/>
        <end position="406"/>
    </location>
</feature>
<dbReference type="RefSeq" id="XP_037881788.1">
    <property type="nucleotide sequence ID" value="XM_038025860.1"/>
</dbReference>
<dbReference type="InterPro" id="IPR027640">
    <property type="entry name" value="Kinesin-like_fam"/>
</dbReference>
<dbReference type="GO" id="GO:0005524">
    <property type="term" value="F:ATP binding"/>
    <property type="evidence" value="ECO:0007669"/>
    <property type="project" value="UniProtKB-UniRule"/>
</dbReference>
<dbReference type="InterPro" id="IPR036961">
    <property type="entry name" value="Kinesin_motor_dom_sf"/>
</dbReference>
<dbReference type="KEGG" id="gfs:119632782"/>
<dbReference type="GO" id="GO:0007018">
    <property type="term" value="P:microtubule-based movement"/>
    <property type="evidence" value="ECO:0007669"/>
    <property type="project" value="InterPro"/>
</dbReference>
<feature type="region of interest" description="Disordered" evidence="9">
    <location>
        <begin position="1303"/>
        <end position="1322"/>
    </location>
</feature>
<feature type="compositionally biased region" description="Basic and acidic residues" evidence="9">
    <location>
        <begin position="2128"/>
        <end position="2150"/>
    </location>
</feature>
<evidence type="ECO:0000256" key="6">
    <source>
        <dbReference type="ARBA" id="ARBA00023212"/>
    </source>
</evidence>
<dbReference type="PRINTS" id="PR00380">
    <property type="entry name" value="KINESINHEAVY"/>
</dbReference>
<feature type="coiled-coil region" evidence="8">
    <location>
        <begin position="1069"/>
        <end position="1183"/>
    </location>
</feature>
<dbReference type="GO" id="GO:0005874">
    <property type="term" value="C:microtubule"/>
    <property type="evidence" value="ECO:0007669"/>
    <property type="project" value="TreeGrafter"/>
</dbReference>
<dbReference type="GO" id="GO:0008017">
    <property type="term" value="F:microtubule binding"/>
    <property type="evidence" value="ECO:0007669"/>
    <property type="project" value="InterPro"/>
</dbReference>
<dbReference type="PANTHER" id="PTHR47968">
    <property type="entry name" value="CENTROMERE PROTEIN E"/>
    <property type="match status" value="1"/>
</dbReference>
<sequence length="2399" mass="279115">MSGRNSVMVAIKLRPIRNQPCNWRVVHNSIQLVDSQTEPYYFDHIFDQDATNQIIFDKMAKPIVHSAIEGFNGTIFAYGQTSSGKTYTMMGDEENPGVMVLAAKEIFKEIQQHSDRQFLLRVGYIEIYNERIYDLLNKKNQDLKILRDEANAIINVNCEEIIIMCENDLLHYLKQGSKERTVGETNMNERSSRSHAIFRIIIESRKIDRSEEDTVTQSIINLVDLAGSERADQTGARGARLKEGGHINKSLLFLSTVIKRLSENEDKKYICYRESKLTRILQDSLGGNTLTAIICTIKPNTIEETQSTLSFALRAKVIKNKPAVNEIVSDATAMKRLEKEITVLKSRLAEERRKNESQIKVGELEMRIKNEVLKIITSHTLHVNHAQQEKRRRTWCPMSTKTNNPPSALPIPINQRTAMSGMQSSKISSYHTPLITLRASSPVGNTLEDATALQTDMCNISEEFIPGELVDFDKLSLVKTPKQGSRSKEHSLTPILCTNPKLTLEKIESDFVELQRFTNLENKIDFKYHPDAALKLKVDALTERNALLENQRLEYIQLKDDFSATRDDLTQSEKRCDDLQKQVDQLIAADKTARATIDKYENDLSALKSKLQQLEMENRNAVNLDFELQRLKNKSKLRETELLEFITEKDNAILKLEKSLKSISAEKFQNTKESMQISVKENSKTDGKICIKCEDLQEMLAENEKVSHDLEKLKLQYEKLELNYTEALQRNERNINAVVEDQAKNKEYLQEDIQTLKEKLQTIQEAYEKLTKESAADEQSLNEKLEYNASEMKMLQDKYQKLENSWQEQQQSLNDIQTQYDTVQSKYLHLQNEYERLEISSEKYLADRERLQSQNETLQSDINDLKQLLKEAELKLLERPEIGNDTQNENSKLKMQLNELQIQFEDLQKEYDDLSSQLMDNLQENESLRAENTKLIDELKILKDKNSYLSNKELEIVELKAELERLSFLPEKQLMNYPILASNNSSLRSSGVGVEDEEECMEKDETQKLLLNKFIELSSSLGKIELKLSEGNAKIFQAIDSDIKSHVYKLRLSDIKNEIQFITDQQNDIATLEGTLHHLNFQIEELKSDDLENTLNNSETITDSLNEYQHKIESLQDQINKERIANKSLLENTERALNEMKEQIIRLNGELLEKSIVVEKCACESYQKKISDLEKDKEDMLKHSTFNNTPTAKNMNGLNCEECKDCKIWQTTQRQMQEVIKDLTQRYLELQKELEQQAQEHKDQIINLELNNLQKGELSDESYHKNLVGRNEAHVVQQQLKERESLEAADTDETIQCKTELIKNSPRTENEESLEKTSQGREIFTEKRESNEHKMQLLEKEIIDKERQCKEYETEIQELSEKIKNSVDQQQLMEKKLNYHLGKEQELRQENQNLTDEQNKILADCEELRAKLLSLTKETEAVKVSNHKLRDLEINNEQLLLERSQLVFKLQNAEQQVSEFCKEDAAREEIIQDLQNKLNDIQVNFAQSHVPLEALTACKNEKHEVELELQRKKQENEKLEKRLTETEDRESRQQKIFNEKMDLITEENRNMNEKLAQMTLLAEQFKKFEVKSLEEKDALERQNNILHQENLAAEQRLSQGIEEKMQQIKQLQQTCDNLTQEFIHKQEQISALTRAAEELRENENENLKTIKTLDNENKMLKAQHLKRDEQLNELSQKSCNLLKEEIDLLKGEKKNLEEKLAQLADIKVQKAALEEQHKRLEAESLKQKDNTEKQVALLQEEKLNVEKRFLQEIKDRSVLEMQHQNLKEEHNLLTASCKELKDRENKQQVEIDRLHKQIQLLNEEKSNLAEKLKQLEDMKGKICALEVSLKELEEKKNASEKQVQTLQQENLLGKTNFEKLIEEKENQMKKLQENCDHLNQAYNLQQEKVSTVTQQLEKFREIELKNLKQENEELLENITALSQTKEILESQKSDLEKLVNECKASMKEVSIKCDSLRESNEQLHQTNDQLKQTLANVPERFRLEKDFAALQLQYKELQDKMEAAAKESDRCTKALRDEVQHYKELLENQSKSYNNLRHDLSTKELHEKEKLNSEIVALENEKRKLEAHIKQIVVKTLKEEIGKPTHDSNSSIDSNLSHSPRSSRHSFEGNLSPDQNVRQSKLNVSVDNAEHKNKIIERKNRRSSVHDERRRQSYWGAMHDKETMTIPADTKCNCEELDQKLRDCQRNLYIRQCQVTALNLELKNHPLISENASLTKRILAEQEKYRIDMKRYKQKLHEQTTKAEKAMNAWATSKTQLEQLQQLQKTVADNDEEVSAAAASIKPAVILNAELINAEVQTDGDLNDMIQSLQGKNNDLKKICRFRYKTIKDLEEKMAQKENTEGNSLSALEVGQIKSLKNQNEVLNKELNIIQQKYENAKIILQSRRDEIRKLQEQLNVKN</sequence>
<feature type="coiled-coil region" evidence="8">
    <location>
        <begin position="1576"/>
        <end position="2075"/>
    </location>
</feature>
<dbReference type="FunFam" id="3.40.850.10:FF:000177">
    <property type="entry name" value="Kinesin-like protein"/>
    <property type="match status" value="1"/>
</dbReference>
<accession>A0A8U0W9B6</accession>
<feature type="region of interest" description="Disordered" evidence="9">
    <location>
        <begin position="386"/>
        <end position="411"/>
    </location>
</feature>
<feature type="coiled-coil region" evidence="8">
    <location>
        <begin position="531"/>
        <end position="634"/>
    </location>
</feature>
<evidence type="ECO:0000313" key="11">
    <source>
        <dbReference type="Proteomes" id="UP000092443"/>
    </source>
</evidence>
<keyword evidence="2 7" id="KW-0547">Nucleotide-binding</keyword>
<comment type="similarity">
    <text evidence="7">Belongs to the TRAFAC class myosin-kinesin ATPase superfamily. Kinesin family.</text>
</comment>
<evidence type="ECO:0000256" key="4">
    <source>
        <dbReference type="ARBA" id="ARBA00023054"/>
    </source>
</evidence>